<sequence length="62" mass="7460">MREHFRLKHPYLDPKDVIFGLFSIDIAANSYMPKMLQDLSWEQVKENIKSHFRNYFDQEAGL</sequence>
<dbReference type="EMBL" id="FXTB01000005">
    <property type="protein sequence ID" value="SMO69018.1"/>
    <property type="molecule type" value="Genomic_DNA"/>
</dbReference>
<name>A0A521DBQ3_SACCC</name>
<evidence type="ECO:0000313" key="2">
    <source>
        <dbReference type="Proteomes" id="UP000319040"/>
    </source>
</evidence>
<accession>A0A521DBQ3</accession>
<dbReference type="Proteomes" id="UP000319040">
    <property type="component" value="Unassembled WGS sequence"/>
</dbReference>
<keyword evidence="2" id="KW-1185">Reference proteome</keyword>
<organism evidence="1 2">
    <name type="scientific">Saccharicrinis carchari</name>
    <dbReference type="NCBI Taxonomy" id="1168039"/>
    <lineage>
        <taxon>Bacteria</taxon>
        <taxon>Pseudomonadati</taxon>
        <taxon>Bacteroidota</taxon>
        <taxon>Bacteroidia</taxon>
        <taxon>Marinilabiliales</taxon>
        <taxon>Marinilabiliaceae</taxon>
        <taxon>Saccharicrinis</taxon>
    </lineage>
</organism>
<evidence type="ECO:0000313" key="1">
    <source>
        <dbReference type="EMBL" id="SMO69018.1"/>
    </source>
</evidence>
<protein>
    <submittedName>
        <fullName evidence="1">Uncharacterized protein</fullName>
    </submittedName>
</protein>
<proteinExistence type="predicted"/>
<dbReference type="AlphaFoldDB" id="A0A521DBQ3"/>
<reference evidence="1 2" key="1">
    <citation type="submission" date="2017-05" db="EMBL/GenBank/DDBJ databases">
        <authorList>
            <person name="Varghese N."/>
            <person name="Submissions S."/>
        </authorList>
    </citation>
    <scope>NUCLEOTIDE SEQUENCE [LARGE SCALE GENOMIC DNA]</scope>
    <source>
        <strain evidence="1 2">DSM 27040</strain>
    </source>
</reference>
<gene>
    <name evidence="1" type="ORF">SAMN06265379_10525</name>
</gene>